<evidence type="ECO:0000313" key="3">
    <source>
        <dbReference type="EMBL" id="GAQ90107.1"/>
    </source>
</evidence>
<dbReference type="CDD" id="cd04301">
    <property type="entry name" value="NAT_SF"/>
    <property type="match status" value="1"/>
</dbReference>
<evidence type="ECO:0000259" key="2">
    <source>
        <dbReference type="PROSITE" id="PS51186"/>
    </source>
</evidence>
<accession>A0A1Y1INB0</accession>
<dbReference type="PROSITE" id="PS51186">
    <property type="entry name" value="GNAT"/>
    <property type="match status" value="1"/>
</dbReference>
<dbReference type="OrthoDB" id="41532at2759"/>
<evidence type="ECO:0000256" key="1">
    <source>
        <dbReference type="SAM" id="MobiDB-lite"/>
    </source>
</evidence>
<dbReference type="InterPro" id="IPR000182">
    <property type="entry name" value="GNAT_dom"/>
</dbReference>
<proteinExistence type="predicted"/>
<gene>
    <name evidence="3" type="ORF">KFL_006010030</name>
</gene>
<dbReference type="InterPro" id="IPR016181">
    <property type="entry name" value="Acyl_CoA_acyltransferase"/>
</dbReference>
<name>A0A1Y1INB0_KLENI</name>
<dbReference type="SUPFAM" id="SSF55729">
    <property type="entry name" value="Acyl-CoA N-acyltransferases (Nat)"/>
    <property type="match status" value="1"/>
</dbReference>
<feature type="domain" description="N-acetyltransferase" evidence="2">
    <location>
        <begin position="86"/>
        <end position="246"/>
    </location>
</feature>
<dbReference type="GO" id="GO:0016747">
    <property type="term" value="F:acyltransferase activity, transferring groups other than amino-acyl groups"/>
    <property type="evidence" value="ECO:0007669"/>
    <property type="project" value="InterPro"/>
</dbReference>
<dbReference type="PANTHER" id="PTHR47876">
    <property type="entry name" value="OS08G0260000 PROTEIN"/>
    <property type="match status" value="1"/>
</dbReference>
<sequence length="248" mass="27968">MRIGEDKSAESSQKGFHQQRFKATERPQQLQQAELEIQIREPVSDAELRAVALLRALSFYAYRPERAFAGKLHQKMKASEEYERLLELRENGSKPEQQEACLAAFCRWETVPLAPEELRVTSADGEDLALVGSLDVCATRAVEGQVLIGATLNAAYLSNVCVSEAARRRSVGRSLLNEARRRAHEWGVDALYVHTMAVNEVAQHFYCKHGFVLEREETSNEAHYRGHCLDGIEGRGRTVLLRVDRSSK</sequence>
<organism evidence="3 4">
    <name type="scientific">Klebsormidium nitens</name>
    <name type="common">Green alga</name>
    <name type="synonym">Ulothrix nitens</name>
    <dbReference type="NCBI Taxonomy" id="105231"/>
    <lineage>
        <taxon>Eukaryota</taxon>
        <taxon>Viridiplantae</taxon>
        <taxon>Streptophyta</taxon>
        <taxon>Klebsormidiophyceae</taxon>
        <taxon>Klebsormidiales</taxon>
        <taxon>Klebsormidiaceae</taxon>
        <taxon>Klebsormidium</taxon>
    </lineage>
</organism>
<dbReference type="Pfam" id="PF00583">
    <property type="entry name" value="Acetyltransf_1"/>
    <property type="match status" value="1"/>
</dbReference>
<evidence type="ECO:0000313" key="4">
    <source>
        <dbReference type="Proteomes" id="UP000054558"/>
    </source>
</evidence>
<dbReference type="PANTHER" id="PTHR47876:SF2">
    <property type="entry name" value="GCN5-RELATED N-ACETYLTRANSFERASE 7, CHLOROPLASTIC"/>
    <property type="match status" value="1"/>
</dbReference>
<dbReference type="AlphaFoldDB" id="A0A1Y1INB0"/>
<dbReference type="Proteomes" id="UP000054558">
    <property type="component" value="Unassembled WGS sequence"/>
</dbReference>
<dbReference type="Gene3D" id="3.40.630.30">
    <property type="match status" value="1"/>
</dbReference>
<keyword evidence="4" id="KW-1185">Reference proteome</keyword>
<dbReference type="EMBL" id="DF237550">
    <property type="protein sequence ID" value="GAQ90107.1"/>
    <property type="molecule type" value="Genomic_DNA"/>
</dbReference>
<feature type="region of interest" description="Disordered" evidence="1">
    <location>
        <begin position="1"/>
        <end position="27"/>
    </location>
</feature>
<protein>
    <recommendedName>
        <fullName evidence="2">N-acetyltransferase domain-containing protein</fullName>
    </recommendedName>
</protein>
<dbReference type="OMA" id="EWGNNLF"/>
<reference evidence="3 4" key="1">
    <citation type="journal article" date="2014" name="Nat. Commun.">
        <title>Klebsormidium flaccidum genome reveals primary factors for plant terrestrial adaptation.</title>
        <authorList>
            <person name="Hori K."/>
            <person name="Maruyama F."/>
            <person name="Fujisawa T."/>
            <person name="Togashi T."/>
            <person name="Yamamoto N."/>
            <person name="Seo M."/>
            <person name="Sato S."/>
            <person name="Yamada T."/>
            <person name="Mori H."/>
            <person name="Tajima N."/>
            <person name="Moriyama T."/>
            <person name="Ikeuchi M."/>
            <person name="Watanabe M."/>
            <person name="Wada H."/>
            <person name="Kobayashi K."/>
            <person name="Saito M."/>
            <person name="Masuda T."/>
            <person name="Sasaki-Sekimoto Y."/>
            <person name="Mashiguchi K."/>
            <person name="Awai K."/>
            <person name="Shimojima M."/>
            <person name="Masuda S."/>
            <person name="Iwai M."/>
            <person name="Nobusawa T."/>
            <person name="Narise T."/>
            <person name="Kondo S."/>
            <person name="Saito H."/>
            <person name="Sato R."/>
            <person name="Murakawa M."/>
            <person name="Ihara Y."/>
            <person name="Oshima-Yamada Y."/>
            <person name="Ohtaka K."/>
            <person name="Satoh M."/>
            <person name="Sonobe K."/>
            <person name="Ishii M."/>
            <person name="Ohtani R."/>
            <person name="Kanamori-Sato M."/>
            <person name="Honoki R."/>
            <person name="Miyazaki D."/>
            <person name="Mochizuki H."/>
            <person name="Umetsu J."/>
            <person name="Higashi K."/>
            <person name="Shibata D."/>
            <person name="Kamiya Y."/>
            <person name="Sato N."/>
            <person name="Nakamura Y."/>
            <person name="Tabata S."/>
            <person name="Ida S."/>
            <person name="Kurokawa K."/>
            <person name="Ohta H."/>
        </authorList>
    </citation>
    <scope>NUCLEOTIDE SEQUENCE [LARGE SCALE GENOMIC DNA]</scope>
    <source>
        <strain evidence="3 4">NIES-2285</strain>
    </source>
</reference>